<comment type="caution">
    <text evidence="11">The sequence shown here is derived from an EMBL/GenBank/DDBJ whole genome shotgun (WGS) entry which is preliminary data.</text>
</comment>
<proteinExistence type="inferred from homology"/>
<evidence type="ECO:0000256" key="7">
    <source>
        <dbReference type="ARBA" id="ARBA00023295"/>
    </source>
</evidence>
<dbReference type="Gene3D" id="3.20.20.80">
    <property type="entry name" value="Glycosidases"/>
    <property type="match status" value="1"/>
</dbReference>
<comment type="similarity">
    <text evidence="2">Belongs to the glycosyl hydrolase 18 family. Chitinase class V subfamily.</text>
</comment>
<sequence length="374" mass="41714">MEGYKAVAYFVNWAIYGRNHNPQDLPADKLTHILYAFANVRPDSGEVYLTDTWSDTDKLFLVKKKHRHLKVLLSIGGWTYSSNFAQPASTQAGRQTFAKSAVQLGKDLGLDGLDVDWEYPKDDIEAQNFVDLLKETREALDGYHSAHNEAKMLLTIACPAGPQNYEKMHIKAMNQYLDFWNLMAYDYAGSWDPTAGHQSNIHPSTSNPTSTPFSTVRAVEYYKSRGVAPSKIILGMPLYGRAFTSTDGPGKPFSGTGEGSWEQGVWDYKALPQKGARQMNDFEIGASWSYDAEKRLMVSYDTKEMANFKAEWIKKEGGLGGAMWWESSGDKGGEDSIIGTVNQVLGGANMDRSNNTLTYPESKFDNLRKGFPGE</sequence>
<evidence type="ECO:0000256" key="5">
    <source>
        <dbReference type="ARBA" id="ARBA00023024"/>
    </source>
</evidence>
<evidence type="ECO:0000256" key="6">
    <source>
        <dbReference type="ARBA" id="ARBA00023277"/>
    </source>
</evidence>
<evidence type="ECO:0000256" key="2">
    <source>
        <dbReference type="ARBA" id="ARBA00008682"/>
    </source>
</evidence>
<reference evidence="11 12" key="1">
    <citation type="submission" date="2024-09" db="EMBL/GenBank/DDBJ databases">
        <title>Rethinking Asexuality: The Enigmatic Case of Functional Sexual Genes in Lepraria (Stereocaulaceae).</title>
        <authorList>
            <person name="Doellman M."/>
            <person name="Sun Y."/>
            <person name="Barcenas-Pena A."/>
            <person name="Lumbsch H.T."/>
            <person name="Grewe F."/>
        </authorList>
    </citation>
    <scope>NUCLEOTIDE SEQUENCE [LARGE SCALE GENOMIC DNA]</scope>
    <source>
        <strain evidence="11 12">Grewe 0041</strain>
    </source>
</reference>
<keyword evidence="7 9" id="KW-0326">Glycosidase</keyword>
<name>A0ABR4BIF7_9LECA</name>
<keyword evidence="5" id="KW-0146">Chitin degradation</keyword>
<dbReference type="SMART" id="SM00636">
    <property type="entry name" value="Glyco_18"/>
    <property type="match status" value="1"/>
</dbReference>
<dbReference type="PROSITE" id="PS51910">
    <property type="entry name" value="GH18_2"/>
    <property type="match status" value="1"/>
</dbReference>
<evidence type="ECO:0000256" key="3">
    <source>
        <dbReference type="ARBA" id="ARBA00012729"/>
    </source>
</evidence>
<keyword evidence="6" id="KW-0119">Carbohydrate metabolism</keyword>
<dbReference type="Gene3D" id="3.10.50.10">
    <property type="match status" value="1"/>
</dbReference>
<dbReference type="InterPro" id="IPR050314">
    <property type="entry name" value="Glycosyl_Hydrlase_18"/>
</dbReference>
<accession>A0ABR4BIF7</accession>
<dbReference type="InterPro" id="IPR001579">
    <property type="entry name" value="Glyco_hydro_18_chit_AS"/>
</dbReference>
<comment type="catalytic activity">
    <reaction evidence="1">
        <text>Random endo-hydrolysis of N-acetyl-beta-D-glucosaminide (1-&gt;4)-beta-linkages in chitin and chitodextrins.</text>
        <dbReference type="EC" id="3.2.1.14"/>
    </reaction>
</comment>
<evidence type="ECO:0000256" key="8">
    <source>
        <dbReference type="ARBA" id="ARBA00023326"/>
    </source>
</evidence>
<evidence type="ECO:0000256" key="1">
    <source>
        <dbReference type="ARBA" id="ARBA00000822"/>
    </source>
</evidence>
<dbReference type="PROSITE" id="PS01095">
    <property type="entry name" value="GH18_1"/>
    <property type="match status" value="1"/>
</dbReference>
<keyword evidence="4 9" id="KW-0378">Hydrolase</keyword>
<dbReference type="InterPro" id="IPR001223">
    <property type="entry name" value="Glyco_hydro18_cat"/>
</dbReference>
<evidence type="ECO:0000259" key="10">
    <source>
        <dbReference type="PROSITE" id="PS51910"/>
    </source>
</evidence>
<organism evidence="11 12">
    <name type="scientific">Lepraria finkii</name>
    <dbReference type="NCBI Taxonomy" id="1340010"/>
    <lineage>
        <taxon>Eukaryota</taxon>
        <taxon>Fungi</taxon>
        <taxon>Dikarya</taxon>
        <taxon>Ascomycota</taxon>
        <taxon>Pezizomycotina</taxon>
        <taxon>Lecanoromycetes</taxon>
        <taxon>OSLEUM clade</taxon>
        <taxon>Lecanoromycetidae</taxon>
        <taxon>Lecanorales</taxon>
        <taxon>Lecanorineae</taxon>
        <taxon>Stereocaulaceae</taxon>
        <taxon>Lepraria</taxon>
    </lineage>
</organism>
<dbReference type="InterPro" id="IPR017853">
    <property type="entry name" value="GH"/>
</dbReference>
<dbReference type="SUPFAM" id="SSF54556">
    <property type="entry name" value="Chitinase insertion domain"/>
    <property type="match status" value="1"/>
</dbReference>
<evidence type="ECO:0000313" key="12">
    <source>
        <dbReference type="Proteomes" id="UP001590951"/>
    </source>
</evidence>
<dbReference type="InterPro" id="IPR011583">
    <property type="entry name" value="Chitinase_II/V-like_cat"/>
</dbReference>
<keyword evidence="12" id="KW-1185">Reference proteome</keyword>
<evidence type="ECO:0000256" key="4">
    <source>
        <dbReference type="ARBA" id="ARBA00022801"/>
    </source>
</evidence>
<keyword evidence="8" id="KW-0624">Polysaccharide degradation</keyword>
<gene>
    <name evidence="11" type="ORF">ABVK25_001995</name>
</gene>
<dbReference type="InterPro" id="IPR029070">
    <property type="entry name" value="Chitinase_insertion_sf"/>
</dbReference>
<dbReference type="CDD" id="cd06548">
    <property type="entry name" value="GH18_chitinase"/>
    <property type="match status" value="1"/>
</dbReference>
<dbReference type="PANTHER" id="PTHR11177:SF317">
    <property type="entry name" value="CHITINASE 12-RELATED"/>
    <property type="match status" value="1"/>
</dbReference>
<dbReference type="EC" id="3.2.1.14" evidence="3"/>
<feature type="domain" description="GH18" evidence="10">
    <location>
        <begin position="4"/>
        <end position="348"/>
    </location>
</feature>
<dbReference type="SUPFAM" id="SSF51445">
    <property type="entry name" value="(Trans)glycosidases"/>
    <property type="match status" value="1"/>
</dbReference>
<evidence type="ECO:0000256" key="9">
    <source>
        <dbReference type="RuleBase" id="RU000489"/>
    </source>
</evidence>
<evidence type="ECO:0000313" key="11">
    <source>
        <dbReference type="EMBL" id="KAL2057611.1"/>
    </source>
</evidence>
<dbReference type="Proteomes" id="UP001590951">
    <property type="component" value="Unassembled WGS sequence"/>
</dbReference>
<protein>
    <recommendedName>
        <fullName evidence="3">chitinase</fullName>
        <ecNumber evidence="3">3.2.1.14</ecNumber>
    </recommendedName>
</protein>
<dbReference type="Pfam" id="PF00704">
    <property type="entry name" value="Glyco_hydro_18"/>
    <property type="match status" value="1"/>
</dbReference>
<dbReference type="PANTHER" id="PTHR11177">
    <property type="entry name" value="CHITINASE"/>
    <property type="match status" value="1"/>
</dbReference>
<dbReference type="EMBL" id="JBHFEH010000004">
    <property type="protein sequence ID" value="KAL2057611.1"/>
    <property type="molecule type" value="Genomic_DNA"/>
</dbReference>